<protein>
    <submittedName>
        <fullName evidence="2">Putative glutamyl-tRNA(Gln) amidotransferase subunit A</fullName>
        <ecNumber evidence="2">6.3.5.7</ecNumber>
    </submittedName>
</protein>
<dbReference type="EC" id="6.3.5.7" evidence="2"/>
<dbReference type="Pfam" id="PF01425">
    <property type="entry name" value="Amidase"/>
    <property type="match status" value="1"/>
</dbReference>
<dbReference type="HOGENOM" id="CLU_009600_0_4_11"/>
<dbReference type="InterPro" id="IPR023631">
    <property type="entry name" value="Amidase_dom"/>
</dbReference>
<feature type="domain" description="Amidase" evidence="1">
    <location>
        <begin position="31"/>
        <end position="456"/>
    </location>
</feature>
<dbReference type="PANTHER" id="PTHR43372:SF4">
    <property type="entry name" value="FATTY-ACID AMIDE HYDROLASE 2"/>
    <property type="match status" value="1"/>
</dbReference>
<keyword evidence="2" id="KW-0436">Ligase</keyword>
<dbReference type="OrthoDB" id="5175573at2"/>
<keyword evidence="2" id="KW-0808">Transferase</keyword>
<dbReference type="GO" id="GO:0016740">
    <property type="term" value="F:transferase activity"/>
    <property type="evidence" value="ECO:0007669"/>
    <property type="project" value="UniProtKB-KW"/>
</dbReference>
<dbReference type="GO" id="GO:0050567">
    <property type="term" value="F:glutaminyl-tRNA synthase (glutamine-hydrolyzing) activity"/>
    <property type="evidence" value="ECO:0007669"/>
    <property type="project" value="UniProtKB-EC"/>
</dbReference>
<dbReference type="eggNOG" id="COG0154">
    <property type="taxonomic scope" value="Bacteria"/>
</dbReference>
<name>X5ED48_9CORY</name>
<proteinExistence type="predicted"/>
<accession>X5ED48</accession>
<evidence type="ECO:0000313" key="3">
    <source>
        <dbReference type="Proteomes" id="UP000023703"/>
    </source>
</evidence>
<dbReference type="EMBL" id="CP006842">
    <property type="protein sequence ID" value="AHW64566.1"/>
    <property type="molecule type" value="Genomic_DNA"/>
</dbReference>
<sequence length="475" mass="50490">MSNNSTCNSTWTAAELLVRYGDRTARPSDVIAGQLDRVRRLDGDLNAVTQMLDDEALIAAEQADATWDAEAGLADVVRHRPLLGVPVLVKEKHALAGHRVDQAVPATAVRADRDHPVVARLRAAGAIPIARTTNPEFCAATMTESLAHGVTRNPYNLDCTPGGSSGGSGAALAAGYAPLATGSDIGGSTRIPASFCGVVGYKAPYGVVPGLHPSTMDWYRSDSAMARTVGDTLMMHNIIAGQHPDDPHSVPFGPVTEPAGGWSVEGQRIVVSRRLGDYAVDDDILDGVESAADALRHNGATIEYREPCWDTSEIMAVAMAHYGHTLAPGMADQIERSGAAVSPYIVQFIDHTLAAASRMPLYQTFARESDIRRSLARLLEGASVLVTPVTTRSAMPAHAPTVSVDNHGQHYWADFMAVPFNIANRHPALAVPSGVGDSGVPTGIQLVGNAYDQQAVFRAGFVLERALPWEHPHAR</sequence>
<dbReference type="Gene3D" id="3.90.1300.10">
    <property type="entry name" value="Amidase signature (AS) domain"/>
    <property type="match status" value="1"/>
</dbReference>
<keyword evidence="3" id="KW-1185">Reference proteome</keyword>
<evidence type="ECO:0000313" key="2">
    <source>
        <dbReference type="EMBL" id="AHW64566.1"/>
    </source>
</evidence>
<organism evidence="2 3">
    <name type="scientific">Corynebacterium glyciniphilum AJ 3170</name>
    <dbReference type="NCBI Taxonomy" id="1404245"/>
    <lineage>
        <taxon>Bacteria</taxon>
        <taxon>Bacillati</taxon>
        <taxon>Actinomycetota</taxon>
        <taxon>Actinomycetes</taxon>
        <taxon>Mycobacteriales</taxon>
        <taxon>Corynebacteriaceae</taxon>
        <taxon>Corynebacterium</taxon>
    </lineage>
</organism>
<dbReference type="KEGG" id="cgy:CGLY_10605"/>
<dbReference type="InterPro" id="IPR052739">
    <property type="entry name" value="FAAH2"/>
</dbReference>
<dbReference type="InterPro" id="IPR036928">
    <property type="entry name" value="AS_sf"/>
</dbReference>
<gene>
    <name evidence="2" type="ORF">CGLY_10605</name>
</gene>
<dbReference type="SUPFAM" id="SSF75304">
    <property type="entry name" value="Amidase signature (AS) enzymes"/>
    <property type="match status" value="1"/>
</dbReference>
<dbReference type="RefSeq" id="WP_052540040.1">
    <property type="nucleotide sequence ID" value="NZ_CP006842.1"/>
</dbReference>
<evidence type="ECO:0000259" key="1">
    <source>
        <dbReference type="Pfam" id="PF01425"/>
    </source>
</evidence>
<dbReference type="Proteomes" id="UP000023703">
    <property type="component" value="Chromosome"/>
</dbReference>
<dbReference type="STRING" id="1404245.CGLY_10605"/>
<dbReference type="PANTHER" id="PTHR43372">
    <property type="entry name" value="FATTY-ACID AMIDE HYDROLASE"/>
    <property type="match status" value="1"/>
</dbReference>
<reference evidence="2 3" key="1">
    <citation type="journal article" date="2015" name="Int. J. Syst. Evol. Microbiol.">
        <title>Revisiting Corynebacterium glyciniphilum (ex Kubota et al., 1972) sp. nov., nom. rev., isolated from putrefied banana.</title>
        <authorList>
            <person name="Al-Dilaimi A."/>
            <person name="Bednarz H."/>
            <person name="Lomker A."/>
            <person name="Niehaus K."/>
            <person name="Kalinowski J."/>
            <person name="Ruckert C."/>
        </authorList>
    </citation>
    <scope>NUCLEOTIDE SEQUENCE [LARGE SCALE GENOMIC DNA]</scope>
    <source>
        <strain evidence="2">AJ 3170</strain>
    </source>
</reference>
<dbReference type="GO" id="GO:0012505">
    <property type="term" value="C:endomembrane system"/>
    <property type="evidence" value="ECO:0007669"/>
    <property type="project" value="TreeGrafter"/>
</dbReference>
<dbReference type="AlphaFoldDB" id="X5ED48"/>